<reference evidence="3" key="1">
    <citation type="journal article" date="2019" name="Int. J. Syst. Evol. Microbiol.">
        <title>The Global Catalogue of Microorganisms (GCM) 10K type strain sequencing project: providing services to taxonomists for standard genome sequencing and annotation.</title>
        <authorList>
            <consortium name="The Broad Institute Genomics Platform"/>
            <consortium name="The Broad Institute Genome Sequencing Center for Infectious Disease"/>
            <person name="Wu L."/>
            <person name="Ma J."/>
        </authorList>
    </citation>
    <scope>NUCLEOTIDE SEQUENCE [LARGE SCALE GENOMIC DNA]</scope>
    <source>
        <strain evidence="3">CGMCC 4.7277</strain>
    </source>
</reference>
<organism evidence="2 3">
    <name type="scientific">Polaromonas jejuensis</name>
    <dbReference type="NCBI Taxonomy" id="457502"/>
    <lineage>
        <taxon>Bacteria</taxon>
        <taxon>Pseudomonadati</taxon>
        <taxon>Pseudomonadota</taxon>
        <taxon>Betaproteobacteria</taxon>
        <taxon>Burkholderiales</taxon>
        <taxon>Comamonadaceae</taxon>
        <taxon>Polaromonas</taxon>
    </lineage>
</organism>
<proteinExistence type="inferred from homology"/>
<dbReference type="Gene3D" id="3.40.190.10">
    <property type="entry name" value="Periplasmic binding protein-like II"/>
    <property type="match status" value="1"/>
</dbReference>
<dbReference type="InterPro" id="IPR042100">
    <property type="entry name" value="Bug_dom1"/>
</dbReference>
<accession>A0ABW0QIU6</accession>
<dbReference type="InterPro" id="IPR006311">
    <property type="entry name" value="TAT_signal"/>
</dbReference>
<evidence type="ECO:0000256" key="1">
    <source>
        <dbReference type="ARBA" id="ARBA00006987"/>
    </source>
</evidence>
<sequence>MDASNSRRGFMLRTIGAAFVASVGSPLGALAQGKPELVKILCGYPAGGSVDVVSRKLAERLAGSYGKASLVDNRPGAAGRLAVETLKTSPADGSVLLVTPGSIVTMYPHIYKQLSYDVFHDLEPVSVVAQTAFALAVGPAVPQSVRTLSEFLGWCRANPGSASCGNPGAGSLPHFMALLLARESGLTLIHVPYRGGQQAMLALAGGQVASALATESSVLALVQAGRLRALATSGAERSAFLPDVPTFSEQGYKPLAQREWFGAFMPRNTPTQQVAAAAEALGAALKEPDTQEAWRKLGLSAESSTPVQLQRALRTEFDFWGPIIRASGFTPEA</sequence>
<dbReference type="Pfam" id="PF03401">
    <property type="entry name" value="TctC"/>
    <property type="match status" value="1"/>
</dbReference>
<dbReference type="Proteomes" id="UP001596084">
    <property type="component" value="Unassembled WGS sequence"/>
</dbReference>
<dbReference type="PIRSF" id="PIRSF017082">
    <property type="entry name" value="YflP"/>
    <property type="match status" value="1"/>
</dbReference>
<keyword evidence="3" id="KW-1185">Reference proteome</keyword>
<dbReference type="PANTHER" id="PTHR42928:SF5">
    <property type="entry name" value="BLR1237 PROTEIN"/>
    <property type="match status" value="1"/>
</dbReference>
<evidence type="ECO:0000313" key="2">
    <source>
        <dbReference type="EMBL" id="MFC5523542.1"/>
    </source>
</evidence>
<dbReference type="InterPro" id="IPR005064">
    <property type="entry name" value="BUG"/>
</dbReference>
<dbReference type="PROSITE" id="PS51318">
    <property type="entry name" value="TAT"/>
    <property type="match status" value="1"/>
</dbReference>
<dbReference type="RefSeq" id="WP_068832639.1">
    <property type="nucleotide sequence ID" value="NZ_JBHSMX010000065.1"/>
</dbReference>
<evidence type="ECO:0000313" key="3">
    <source>
        <dbReference type="Proteomes" id="UP001596084"/>
    </source>
</evidence>
<protein>
    <submittedName>
        <fullName evidence="2">Tripartite tricarboxylate transporter substrate-binding protein</fullName>
    </submittedName>
</protein>
<comment type="caution">
    <text evidence="2">The sequence shown here is derived from an EMBL/GenBank/DDBJ whole genome shotgun (WGS) entry which is preliminary data.</text>
</comment>
<dbReference type="EMBL" id="JBHSMX010000065">
    <property type="protein sequence ID" value="MFC5523542.1"/>
    <property type="molecule type" value="Genomic_DNA"/>
</dbReference>
<dbReference type="Gene3D" id="3.40.190.150">
    <property type="entry name" value="Bordetella uptake gene, domain 1"/>
    <property type="match status" value="1"/>
</dbReference>
<name>A0ABW0QIU6_9BURK</name>
<gene>
    <name evidence="2" type="ORF">ACFPP7_21880</name>
</gene>
<dbReference type="SUPFAM" id="SSF53850">
    <property type="entry name" value="Periplasmic binding protein-like II"/>
    <property type="match status" value="1"/>
</dbReference>
<comment type="similarity">
    <text evidence="1">Belongs to the UPF0065 (bug) family.</text>
</comment>
<dbReference type="PANTHER" id="PTHR42928">
    <property type="entry name" value="TRICARBOXYLATE-BINDING PROTEIN"/>
    <property type="match status" value="1"/>
</dbReference>